<gene>
    <name evidence="1" type="ORF">LTR37_014263</name>
</gene>
<comment type="caution">
    <text evidence="1">The sequence shown here is derived from an EMBL/GenBank/DDBJ whole genome shotgun (WGS) entry which is preliminary data.</text>
</comment>
<dbReference type="Proteomes" id="UP001281147">
    <property type="component" value="Unassembled WGS sequence"/>
</dbReference>
<protein>
    <submittedName>
        <fullName evidence="1">Uncharacterized protein</fullName>
    </submittedName>
</protein>
<evidence type="ECO:0000313" key="1">
    <source>
        <dbReference type="EMBL" id="KAK3703685.1"/>
    </source>
</evidence>
<evidence type="ECO:0000313" key="2">
    <source>
        <dbReference type="Proteomes" id="UP001281147"/>
    </source>
</evidence>
<reference evidence="1" key="1">
    <citation type="submission" date="2023-07" db="EMBL/GenBank/DDBJ databases">
        <title>Black Yeasts Isolated from many extreme environments.</title>
        <authorList>
            <person name="Coleine C."/>
            <person name="Stajich J.E."/>
            <person name="Selbmann L."/>
        </authorList>
    </citation>
    <scope>NUCLEOTIDE SEQUENCE</scope>
    <source>
        <strain evidence="1">CCFEE 5714</strain>
    </source>
</reference>
<dbReference type="EMBL" id="JAUTXU010000148">
    <property type="protein sequence ID" value="KAK3703685.1"/>
    <property type="molecule type" value="Genomic_DNA"/>
</dbReference>
<organism evidence="1 2">
    <name type="scientific">Vermiconidia calcicola</name>
    <dbReference type="NCBI Taxonomy" id="1690605"/>
    <lineage>
        <taxon>Eukaryota</taxon>
        <taxon>Fungi</taxon>
        <taxon>Dikarya</taxon>
        <taxon>Ascomycota</taxon>
        <taxon>Pezizomycotina</taxon>
        <taxon>Dothideomycetes</taxon>
        <taxon>Dothideomycetidae</taxon>
        <taxon>Mycosphaerellales</taxon>
        <taxon>Extremaceae</taxon>
        <taxon>Vermiconidia</taxon>
    </lineage>
</organism>
<keyword evidence="2" id="KW-1185">Reference proteome</keyword>
<name>A0ACC3MTV5_9PEZI</name>
<sequence length="229" mass="25478">MASGAFSAVFGTTELAERAPSHLDRGNKLFLDPKPASAFINEHDQERVISHSQLNEQVAPRRICERTGGPGELEIAELNPIVRSYGPQTDRFSMRFLYSEPLFEKLQHGDSRSQMFLCQPPSLCVKITYSIRWKTSYGMTYCRGSNGLLQRQPVGDFDDRKCICEVRSEVGVTVGQVAKKLRSLLSPAELEHEGTATLRWRTVDVVATDPISNVPLWIKGHLGGEGSTV</sequence>
<proteinExistence type="predicted"/>
<accession>A0ACC3MTV5</accession>